<organism evidence="1">
    <name type="scientific">Arundo donax</name>
    <name type="common">Giant reed</name>
    <name type="synonym">Donax arundinaceus</name>
    <dbReference type="NCBI Taxonomy" id="35708"/>
    <lineage>
        <taxon>Eukaryota</taxon>
        <taxon>Viridiplantae</taxon>
        <taxon>Streptophyta</taxon>
        <taxon>Embryophyta</taxon>
        <taxon>Tracheophyta</taxon>
        <taxon>Spermatophyta</taxon>
        <taxon>Magnoliopsida</taxon>
        <taxon>Liliopsida</taxon>
        <taxon>Poales</taxon>
        <taxon>Poaceae</taxon>
        <taxon>PACMAD clade</taxon>
        <taxon>Arundinoideae</taxon>
        <taxon>Arundineae</taxon>
        <taxon>Arundo</taxon>
    </lineage>
</organism>
<proteinExistence type="predicted"/>
<sequence length="63" mass="7117">MAGRFLLAFAVLAPLACLFSFSVLQTHHRHSLIYLKDLFYETFILAKSFAGCQQTFINSLGTF</sequence>
<reference evidence="1" key="2">
    <citation type="journal article" date="2015" name="Data Brief">
        <title>Shoot transcriptome of the giant reed, Arundo donax.</title>
        <authorList>
            <person name="Barrero R.A."/>
            <person name="Guerrero F.D."/>
            <person name="Moolhuijzen P."/>
            <person name="Goolsby J.A."/>
            <person name="Tidwell J."/>
            <person name="Bellgard S.E."/>
            <person name="Bellgard M.I."/>
        </authorList>
    </citation>
    <scope>NUCLEOTIDE SEQUENCE</scope>
    <source>
        <tissue evidence="1">Shoot tissue taken approximately 20 cm above the soil surface</tissue>
    </source>
</reference>
<protein>
    <submittedName>
        <fullName evidence="1">Uncharacterized protein</fullName>
    </submittedName>
</protein>
<evidence type="ECO:0000313" key="1">
    <source>
        <dbReference type="EMBL" id="JAE33213.1"/>
    </source>
</evidence>
<reference evidence="1" key="1">
    <citation type="submission" date="2014-09" db="EMBL/GenBank/DDBJ databases">
        <authorList>
            <person name="Magalhaes I.L.F."/>
            <person name="Oliveira U."/>
            <person name="Santos F.R."/>
            <person name="Vidigal T.H.D.A."/>
            <person name="Brescovit A.D."/>
            <person name="Santos A.J."/>
        </authorList>
    </citation>
    <scope>NUCLEOTIDE SEQUENCE</scope>
    <source>
        <tissue evidence="1">Shoot tissue taken approximately 20 cm above the soil surface</tissue>
    </source>
</reference>
<accession>A0A0A9HJZ0</accession>
<name>A0A0A9HJZ0_ARUDO</name>
<dbReference type="EMBL" id="GBRH01164683">
    <property type="protein sequence ID" value="JAE33213.1"/>
    <property type="molecule type" value="Transcribed_RNA"/>
</dbReference>
<dbReference type="AlphaFoldDB" id="A0A0A9HJZ0"/>